<dbReference type="InterPro" id="IPR013083">
    <property type="entry name" value="Znf_RING/FYVE/PHD"/>
</dbReference>
<evidence type="ECO:0000256" key="2">
    <source>
        <dbReference type="ARBA" id="ARBA00022771"/>
    </source>
</evidence>
<dbReference type="InterPro" id="IPR000315">
    <property type="entry name" value="Znf_B-box"/>
</dbReference>
<evidence type="ECO:0000259" key="5">
    <source>
        <dbReference type="PROSITE" id="PS50089"/>
    </source>
</evidence>
<dbReference type="GeneID" id="105443606"/>
<evidence type="ECO:0000313" key="8">
    <source>
        <dbReference type="Proteomes" id="UP000007110"/>
    </source>
</evidence>
<dbReference type="Pfam" id="PF00097">
    <property type="entry name" value="zf-C3HC4"/>
    <property type="match status" value="1"/>
</dbReference>
<dbReference type="Pfam" id="PF00643">
    <property type="entry name" value="zf-B_box"/>
    <property type="match status" value="1"/>
</dbReference>
<dbReference type="PROSITE" id="PS50089">
    <property type="entry name" value="ZF_RING_2"/>
    <property type="match status" value="1"/>
</dbReference>
<accession>A0A7M7HLD5</accession>
<sequence>MAESIVGAISSHLDCAICYRRFENAKCLECLHTFCESCINSVIDTAVDSDSDDLYLTENCVRCPICREETNYDQGKAETLRPNLLANKLIEELKRHEDSESTKELCKEHGAEKKFFCEKCGVLICSECALCTHGKHTFLIKNVEDASKAKVDGMVKLMSKATMWMASHQEFFMDYTKKKVEGNKRLDDISEAIQTSSSTCLKLLIDMINRKKENLMTKVESNRSDLNEAVDNILGPVVEAISDVSDEIECAEELLDSSDPKEVVLQYRDWAKRLLRGIDQQIPSDMDATQ</sequence>
<dbReference type="SMART" id="SM00184">
    <property type="entry name" value="RING"/>
    <property type="match status" value="1"/>
</dbReference>
<dbReference type="SMART" id="SM00336">
    <property type="entry name" value="BBOX"/>
    <property type="match status" value="1"/>
</dbReference>
<feature type="domain" description="RING-type" evidence="5">
    <location>
        <begin position="15"/>
        <end position="67"/>
    </location>
</feature>
<dbReference type="InterPro" id="IPR047153">
    <property type="entry name" value="TRIM45/56/19-like"/>
</dbReference>
<dbReference type="PANTHER" id="PTHR25462:SF229">
    <property type="entry name" value="TRANSCRIPTION INTERMEDIARY FACTOR 1-BETA"/>
    <property type="match status" value="1"/>
</dbReference>
<organism evidence="7 8">
    <name type="scientific">Strongylocentrotus purpuratus</name>
    <name type="common">Purple sea urchin</name>
    <dbReference type="NCBI Taxonomy" id="7668"/>
    <lineage>
        <taxon>Eukaryota</taxon>
        <taxon>Metazoa</taxon>
        <taxon>Echinodermata</taxon>
        <taxon>Eleutherozoa</taxon>
        <taxon>Echinozoa</taxon>
        <taxon>Echinoidea</taxon>
        <taxon>Euechinoidea</taxon>
        <taxon>Echinacea</taxon>
        <taxon>Camarodonta</taxon>
        <taxon>Echinidea</taxon>
        <taxon>Strongylocentrotidae</taxon>
        <taxon>Strongylocentrotus</taxon>
    </lineage>
</organism>
<dbReference type="Proteomes" id="UP000007110">
    <property type="component" value="Unassembled WGS sequence"/>
</dbReference>
<proteinExistence type="predicted"/>
<dbReference type="Gene3D" id="3.30.40.10">
    <property type="entry name" value="Zinc/RING finger domain, C3HC4 (zinc finger)"/>
    <property type="match status" value="1"/>
</dbReference>
<dbReference type="RefSeq" id="XP_011675265.2">
    <property type="nucleotide sequence ID" value="XM_011676963.2"/>
</dbReference>
<dbReference type="GO" id="GO:0061630">
    <property type="term" value="F:ubiquitin protein ligase activity"/>
    <property type="evidence" value="ECO:0000318"/>
    <property type="project" value="GO_Central"/>
</dbReference>
<dbReference type="InterPro" id="IPR001841">
    <property type="entry name" value="Znf_RING"/>
</dbReference>
<keyword evidence="1" id="KW-0479">Metal-binding</keyword>
<dbReference type="PROSITE" id="PS50119">
    <property type="entry name" value="ZF_BBOX"/>
    <property type="match status" value="1"/>
</dbReference>
<evidence type="ECO:0000256" key="1">
    <source>
        <dbReference type="ARBA" id="ARBA00022723"/>
    </source>
</evidence>
<evidence type="ECO:0000313" key="7">
    <source>
        <dbReference type="EnsemblMetazoa" id="XP_011675265"/>
    </source>
</evidence>
<keyword evidence="8" id="KW-1185">Reference proteome</keyword>
<dbReference type="PROSITE" id="PS00518">
    <property type="entry name" value="ZF_RING_1"/>
    <property type="match status" value="1"/>
</dbReference>
<dbReference type="Gene3D" id="3.30.160.60">
    <property type="entry name" value="Classic Zinc Finger"/>
    <property type="match status" value="1"/>
</dbReference>
<dbReference type="OrthoDB" id="9992988at2759"/>
<dbReference type="SUPFAM" id="SSF57845">
    <property type="entry name" value="B-box zinc-binding domain"/>
    <property type="match status" value="1"/>
</dbReference>
<name>A0A7M7HLD5_STRPU</name>
<reference evidence="8" key="1">
    <citation type="submission" date="2015-02" db="EMBL/GenBank/DDBJ databases">
        <title>Genome sequencing for Strongylocentrotus purpuratus.</title>
        <authorList>
            <person name="Murali S."/>
            <person name="Liu Y."/>
            <person name="Vee V."/>
            <person name="English A."/>
            <person name="Wang M."/>
            <person name="Skinner E."/>
            <person name="Han Y."/>
            <person name="Muzny D.M."/>
            <person name="Worley K.C."/>
            <person name="Gibbs R.A."/>
        </authorList>
    </citation>
    <scope>NUCLEOTIDE SEQUENCE</scope>
</reference>
<keyword evidence="3" id="KW-0862">Zinc</keyword>
<protein>
    <submittedName>
        <fullName evidence="7">Uncharacterized protein</fullName>
    </submittedName>
</protein>
<feature type="domain" description="B box-type" evidence="6">
    <location>
        <begin position="101"/>
        <end position="141"/>
    </location>
</feature>
<evidence type="ECO:0000256" key="3">
    <source>
        <dbReference type="ARBA" id="ARBA00022833"/>
    </source>
</evidence>
<keyword evidence="2 4" id="KW-0863">Zinc-finger</keyword>
<dbReference type="EnsemblMetazoa" id="XM_011676963">
    <property type="protein sequence ID" value="XP_011675265"/>
    <property type="gene ID" value="LOC105443606"/>
</dbReference>
<reference evidence="7" key="2">
    <citation type="submission" date="2021-01" db="UniProtKB">
        <authorList>
            <consortium name="EnsemblMetazoa"/>
        </authorList>
    </citation>
    <scope>IDENTIFICATION</scope>
</reference>
<dbReference type="InParanoid" id="A0A7M7HLD5"/>
<dbReference type="CDD" id="cd19756">
    <property type="entry name" value="Bbox2"/>
    <property type="match status" value="1"/>
</dbReference>
<dbReference type="InterPro" id="IPR018957">
    <property type="entry name" value="Znf_C3HC4_RING-type"/>
</dbReference>
<dbReference type="KEGG" id="spu:105443606"/>
<evidence type="ECO:0000259" key="6">
    <source>
        <dbReference type="PROSITE" id="PS50119"/>
    </source>
</evidence>
<dbReference type="GO" id="GO:0008270">
    <property type="term" value="F:zinc ion binding"/>
    <property type="evidence" value="ECO:0007669"/>
    <property type="project" value="UniProtKB-KW"/>
</dbReference>
<dbReference type="PANTHER" id="PTHR25462">
    <property type="entry name" value="BONUS, ISOFORM C-RELATED"/>
    <property type="match status" value="1"/>
</dbReference>
<dbReference type="AlphaFoldDB" id="A0A7M7HLD5"/>
<evidence type="ECO:0000256" key="4">
    <source>
        <dbReference type="PROSITE-ProRule" id="PRU00024"/>
    </source>
</evidence>
<dbReference type="InterPro" id="IPR017907">
    <property type="entry name" value="Znf_RING_CS"/>
</dbReference>
<dbReference type="SUPFAM" id="SSF57850">
    <property type="entry name" value="RING/U-box"/>
    <property type="match status" value="1"/>
</dbReference>